<comment type="caution">
    <text evidence="2">The sequence shown here is derived from an EMBL/GenBank/DDBJ whole genome shotgun (WGS) entry which is preliminary data.</text>
</comment>
<dbReference type="PANTHER" id="PTHR42951">
    <property type="entry name" value="METALLO-BETA-LACTAMASE DOMAIN-CONTAINING"/>
    <property type="match status" value="1"/>
</dbReference>
<evidence type="ECO:0000313" key="2">
    <source>
        <dbReference type="EMBL" id="GAA1107432.1"/>
    </source>
</evidence>
<evidence type="ECO:0000259" key="1">
    <source>
        <dbReference type="SMART" id="SM00849"/>
    </source>
</evidence>
<dbReference type="Gene3D" id="3.60.15.10">
    <property type="entry name" value="Ribonuclease Z/Hydroxyacylglutathione hydrolase-like"/>
    <property type="match status" value="1"/>
</dbReference>
<dbReference type="SUPFAM" id="SSF56281">
    <property type="entry name" value="Metallo-hydrolase/oxidoreductase"/>
    <property type="match status" value="1"/>
</dbReference>
<protein>
    <submittedName>
        <fullName evidence="2">MBL fold metallo-hydrolase</fullName>
    </submittedName>
</protein>
<accession>A0ABN1TYY7</accession>
<dbReference type="InterPro" id="IPR050855">
    <property type="entry name" value="NDM-1-like"/>
</dbReference>
<dbReference type="SMART" id="SM00849">
    <property type="entry name" value="Lactamase_B"/>
    <property type="match status" value="1"/>
</dbReference>
<evidence type="ECO:0000313" key="3">
    <source>
        <dbReference type="Proteomes" id="UP001501581"/>
    </source>
</evidence>
<gene>
    <name evidence="2" type="ORF">GCM10009668_29310</name>
</gene>
<dbReference type="Proteomes" id="UP001501581">
    <property type="component" value="Unassembled WGS sequence"/>
</dbReference>
<sequence length="297" mass="32273">MFAIPVPLAGSPLRAIIVYAVRTSAGLVLIDAAYEHPVCWRSLNDSLRAIGHRVEEVVAVLLTHNHPDHVGLAEQIRDASGAEVVIHRRDDFTWQRQERDGFLGQLATVLDGTGVPAEQRAEMFEAAKSVAVHREALVPDRLLVEPITELAFGDVTLRAVHAPGHTYGHTVYLHPAGYVFTGDTLMPEGPVQLALAPLRGDDPVGDLLGTLATIGGLGAAVACPAHQYPFLDVEARCRELAAHHSAEQEQARRLSTAHLDAWGVAPHLSWAKPWDRMGVSTRRFALVHTHALLQPLP</sequence>
<dbReference type="Pfam" id="PF00753">
    <property type="entry name" value="Lactamase_B"/>
    <property type="match status" value="1"/>
</dbReference>
<organism evidence="2 3">
    <name type="scientific">Nocardioides dubius</name>
    <dbReference type="NCBI Taxonomy" id="317019"/>
    <lineage>
        <taxon>Bacteria</taxon>
        <taxon>Bacillati</taxon>
        <taxon>Actinomycetota</taxon>
        <taxon>Actinomycetes</taxon>
        <taxon>Propionibacteriales</taxon>
        <taxon>Nocardioidaceae</taxon>
        <taxon>Nocardioides</taxon>
    </lineage>
</organism>
<dbReference type="EMBL" id="BAAALG010000011">
    <property type="protein sequence ID" value="GAA1107432.1"/>
    <property type="molecule type" value="Genomic_DNA"/>
</dbReference>
<reference evidence="2 3" key="1">
    <citation type="journal article" date="2019" name="Int. J. Syst. Evol. Microbiol.">
        <title>The Global Catalogue of Microorganisms (GCM) 10K type strain sequencing project: providing services to taxonomists for standard genome sequencing and annotation.</title>
        <authorList>
            <consortium name="The Broad Institute Genomics Platform"/>
            <consortium name="The Broad Institute Genome Sequencing Center for Infectious Disease"/>
            <person name="Wu L."/>
            <person name="Ma J."/>
        </authorList>
    </citation>
    <scope>NUCLEOTIDE SEQUENCE [LARGE SCALE GENOMIC DNA]</scope>
    <source>
        <strain evidence="2 3">JCM 13008</strain>
    </source>
</reference>
<proteinExistence type="predicted"/>
<keyword evidence="3" id="KW-1185">Reference proteome</keyword>
<name>A0ABN1TYY7_9ACTN</name>
<feature type="domain" description="Metallo-beta-lactamase" evidence="1">
    <location>
        <begin position="15"/>
        <end position="226"/>
    </location>
</feature>
<dbReference type="InterPro" id="IPR001279">
    <property type="entry name" value="Metallo-B-lactamas"/>
</dbReference>
<dbReference type="InterPro" id="IPR036866">
    <property type="entry name" value="RibonucZ/Hydroxyglut_hydro"/>
</dbReference>